<evidence type="ECO:0000313" key="2">
    <source>
        <dbReference type="EMBL" id="KAF2100139.1"/>
    </source>
</evidence>
<dbReference type="InterPro" id="IPR036188">
    <property type="entry name" value="FAD/NAD-bd_sf"/>
</dbReference>
<dbReference type="SUPFAM" id="SSF51905">
    <property type="entry name" value="FAD/NAD(P)-binding domain"/>
    <property type="match status" value="1"/>
</dbReference>
<dbReference type="Gene3D" id="3.50.50.60">
    <property type="entry name" value="FAD/NAD(P)-binding domain"/>
    <property type="match status" value="1"/>
</dbReference>
<comment type="caution">
    <text evidence="2">The sequence shown here is derived from an EMBL/GenBank/DDBJ whole genome shotgun (WGS) entry which is preliminary data.</text>
</comment>
<proteinExistence type="predicted"/>
<dbReference type="Gene3D" id="3.30.70.1990">
    <property type="match status" value="1"/>
</dbReference>
<sequence>MVLICLLTLAATVTSTIASINEAEFAPEDIITKDVAIIGGGASGTYAAVRLREDLNTNIVVIEEKDRLGGHVNTYVDPISNISIDYGVEAYLRYGDTAAFFTRFHVPITPYTQSPQTSVYVSTTSGSNLTSYTAPSLEAQIGAIATWLNLTEKYANITLPGLWNFPAGSNIPSELLLPFGEFAQRHGIEAAAPIFTVVSNVGIGGIEKVLTLYVLFAFGIPVTQEFLNSSLFVPANLSNSVLYDRAYNLLRDDVILQSRVTIGERSANGVKLVIQSKNSTSKKLIKAKRMLFTPPPSVRNLEPFGLTGNETAALSTFTGTWSFAAVARIPAIPAGYSVYFYAPDATLDNYLGIRDWPWTLSITTAPKIPPEEHLFEILFAANYSLSHADAKRIITTAVQNLTISGTFASNSTNATIDFVAFQDHNSILWRQPASELRAGIVQDVYALQGQHSTWYTGGLWSEDYTGNVWAFTDSVLPRLIASLHSNGTR</sequence>
<evidence type="ECO:0000313" key="3">
    <source>
        <dbReference type="Proteomes" id="UP000799772"/>
    </source>
</evidence>
<dbReference type="AlphaFoldDB" id="A0A9P4IFR8"/>
<dbReference type="Proteomes" id="UP000799772">
    <property type="component" value="Unassembled WGS sequence"/>
</dbReference>
<keyword evidence="1" id="KW-0732">Signal</keyword>
<gene>
    <name evidence="2" type="ORF">NA57DRAFT_37580</name>
</gene>
<feature type="chain" id="PRO_5040174424" description="Amine oxidase" evidence="1">
    <location>
        <begin position="19"/>
        <end position="489"/>
    </location>
</feature>
<organism evidence="2 3">
    <name type="scientific">Rhizodiscina lignyota</name>
    <dbReference type="NCBI Taxonomy" id="1504668"/>
    <lineage>
        <taxon>Eukaryota</taxon>
        <taxon>Fungi</taxon>
        <taxon>Dikarya</taxon>
        <taxon>Ascomycota</taxon>
        <taxon>Pezizomycotina</taxon>
        <taxon>Dothideomycetes</taxon>
        <taxon>Pleosporomycetidae</taxon>
        <taxon>Aulographales</taxon>
        <taxon>Rhizodiscinaceae</taxon>
        <taxon>Rhizodiscina</taxon>
    </lineage>
</organism>
<dbReference type="EMBL" id="ML978125">
    <property type="protein sequence ID" value="KAF2100139.1"/>
    <property type="molecule type" value="Genomic_DNA"/>
</dbReference>
<dbReference type="Pfam" id="PF13450">
    <property type="entry name" value="NAD_binding_8"/>
    <property type="match status" value="1"/>
</dbReference>
<evidence type="ECO:0000256" key="1">
    <source>
        <dbReference type="SAM" id="SignalP"/>
    </source>
</evidence>
<reference evidence="2" key="1">
    <citation type="journal article" date="2020" name="Stud. Mycol.">
        <title>101 Dothideomycetes genomes: a test case for predicting lifestyles and emergence of pathogens.</title>
        <authorList>
            <person name="Haridas S."/>
            <person name="Albert R."/>
            <person name="Binder M."/>
            <person name="Bloem J."/>
            <person name="Labutti K."/>
            <person name="Salamov A."/>
            <person name="Andreopoulos B."/>
            <person name="Baker S."/>
            <person name="Barry K."/>
            <person name="Bills G."/>
            <person name="Bluhm B."/>
            <person name="Cannon C."/>
            <person name="Castanera R."/>
            <person name="Culley D."/>
            <person name="Daum C."/>
            <person name="Ezra D."/>
            <person name="Gonzalez J."/>
            <person name="Henrissat B."/>
            <person name="Kuo A."/>
            <person name="Liang C."/>
            <person name="Lipzen A."/>
            <person name="Lutzoni F."/>
            <person name="Magnuson J."/>
            <person name="Mondo S."/>
            <person name="Nolan M."/>
            <person name="Ohm R."/>
            <person name="Pangilinan J."/>
            <person name="Park H.-J."/>
            <person name="Ramirez L."/>
            <person name="Alfaro M."/>
            <person name="Sun H."/>
            <person name="Tritt A."/>
            <person name="Yoshinaga Y."/>
            <person name="Zwiers L.-H."/>
            <person name="Turgeon B."/>
            <person name="Goodwin S."/>
            <person name="Spatafora J."/>
            <person name="Crous P."/>
            <person name="Grigoriev I."/>
        </authorList>
    </citation>
    <scope>NUCLEOTIDE SEQUENCE</scope>
    <source>
        <strain evidence="2">CBS 133067</strain>
    </source>
</reference>
<protein>
    <recommendedName>
        <fullName evidence="4">Amine oxidase</fullName>
    </recommendedName>
</protein>
<evidence type="ECO:0008006" key="4">
    <source>
        <dbReference type="Google" id="ProtNLM"/>
    </source>
</evidence>
<dbReference type="OrthoDB" id="68575at2759"/>
<feature type="signal peptide" evidence="1">
    <location>
        <begin position="1"/>
        <end position="18"/>
    </location>
</feature>
<name>A0A9P4IFR8_9PEZI</name>
<accession>A0A9P4IFR8</accession>
<keyword evidence="3" id="KW-1185">Reference proteome</keyword>
<dbReference type="Gene3D" id="1.10.405.20">
    <property type="match status" value="1"/>
</dbReference>